<keyword evidence="1" id="KW-1133">Transmembrane helix</keyword>
<dbReference type="PANTHER" id="PTHR12277:SF81">
    <property type="entry name" value="PROTEIN ABHD13"/>
    <property type="match status" value="1"/>
</dbReference>
<evidence type="ECO:0000313" key="4">
    <source>
        <dbReference type="Proteomes" id="UP000445696"/>
    </source>
</evidence>
<organism evidence="3 4">
    <name type="scientific">Sneathiella chungangensis</name>
    <dbReference type="NCBI Taxonomy" id="1418234"/>
    <lineage>
        <taxon>Bacteria</taxon>
        <taxon>Pseudomonadati</taxon>
        <taxon>Pseudomonadota</taxon>
        <taxon>Alphaproteobacteria</taxon>
        <taxon>Sneathiellales</taxon>
        <taxon>Sneathiellaceae</taxon>
        <taxon>Sneathiella</taxon>
    </lineage>
</organism>
<evidence type="ECO:0000259" key="2">
    <source>
        <dbReference type="Pfam" id="PF12146"/>
    </source>
</evidence>
<feature type="transmembrane region" description="Helical" evidence="1">
    <location>
        <begin position="7"/>
        <end position="29"/>
    </location>
</feature>
<name>A0A845MCV7_9PROT</name>
<dbReference type="AlphaFoldDB" id="A0A845MCV7"/>
<dbReference type="OrthoDB" id="9798884at2"/>
<comment type="caution">
    <text evidence="3">The sequence shown here is derived from an EMBL/GenBank/DDBJ whole genome shotgun (WGS) entry which is preliminary data.</text>
</comment>
<dbReference type="InterPro" id="IPR022742">
    <property type="entry name" value="Hydrolase_4"/>
</dbReference>
<evidence type="ECO:0000313" key="3">
    <source>
        <dbReference type="EMBL" id="MZR21522.1"/>
    </source>
</evidence>
<dbReference type="Gene3D" id="3.40.50.1820">
    <property type="entry name" value="alpha/beta hydrolase"/>
    <property type="match status" value="1"/>
</dbReference>
<protein>
    <recommendedName>
        <fullName evidence="2">Serine aminopeptidase S33 domain-containing protein</fullName>
    </recommendedName>
</protein>
<sequence length="272" mass="28941">MILPRKIFLWLVALILLFVVIPFTGIYFAQGAIVFPVPTRDGGLRPDGGFEAVTIATPDGERLNAFYHPPGERKASILVFHGNAETAINQIGRGKILADAGFGVLLVEFRGYGGSTGTPTEAGVITDGLASYDFLKGQAAGPIGILAHSLGTGAALPVAAAREVFAVALESPFTSLLAIARYRVGWVPGFDFMVRYPFRNDEIIGGISAPILILHGTEDKVIPFAEGEKLATLAPKGTAFIKIDGAGHNDLGSHGDMTIVRKFFQRELPARP</sequence>
<accession>A0A845MCV7</accession>
<evidence type="ECO:0000256" key="1">
    <source>
        <dbReference type="SAM" id="Phobius"/>
    </source>
</evidence>
<dbReference type="Proteomes" id="UP000445696">
    <property type="component" value="Unassembled WGS sequence"/>
</dbReference>
<dbReference type="InterPro" id="IPR029058">
    <property type="entry name" value="AB_hydrolase_fold"/>
</dbReference>
<dbReference type="PANTHER" id="PTHR12277">
    <property type="entry name" value="ALPHA/BETA HYDROLASE DOMAIN-CONTAINING PROTEIN"/>
    <property type="match status" value="1"/>
</dbReference>
<dbReference type="EMBL" id="WTVA01000001">
    <property type="protein sequence ID" value="MZR21522.1"/>
    <property type="molecule type" value="Genomic_DNA"/>
</dbReference>
<gene>
    <name evidence="3" type="ORF">GQF03_04200</name>
</gene>
<proteinExistence type="predicted"/>
<keyword evidence="4" id="KW-1185">Reference proteome</keyword>
<dbReference type="RefSeq" id="WP_161337910.1">
    <property type="nucleotide sequence ID" value="NZ_JBHSDG010000002.1"/>
</dbReference>
<dbReference type="SUPFAM" id="SSF53474">
    <property type="entry name" value="alpha/beta-Hydrolases"/>
    <property type="match status" value="1"/>
</dbReference>
<keyword evidence="1" id="KW-0472">Membrane</keyword>
<dbReference type="Pfam" id="PF12146">
    <property type="entry name" value="Hydrolase_4"/>
    <property type="match status" value="1"/>
</dbReference>
<reference evidence="3 4" key="1">
    <citation type="journal article" date="2014" name="Int. J. Syst. Evol. Microbiol.">
        <title>Sneathiella chungangensis sp. nov., isolated from a marine sand, and emended description of the genus Sneathiella.</title>
        <authorList>
            <person name="Siamphan C."/>
            <person name="Kim H."/>
            <person name="Lee J.S."/>
            <person name="Kim W."/>
        </authorList>
    </citation>
    <scope>NUCLEOTIDE SEQUENCE [LARGE SCALE GENOMIC DNA]</scope>
    <source>
        <strain evidence="3 4">KCTC 32476</strain>
    </source>
</reference>
<keyword evidence="1" id="KW-0812">Transmembrane</keyword>
<feature type="domain" description="Serine aminopeptidase S33" evidence="2">
    <location>
        <begin position="72"/>
        <end position="174"/>
    </location>
</feature>